<dbReference type="Pfam" id="PF13636">
    <property type="entry name" value="Methyltranf_PUA"/>
    <property type="match status" value="1"/>
</dbReference>
<comment type="similarity">
    <text evidence="1 7">Belongs to the class I-like SAM-binding methyltransferase superfamily. RsmB/NOP family.</text>
</comment>
<evidence type="ECO:0000256" key="1">
    <source>
        <dbReference type="ARBA" id="ARBA00007494"/>
    </source>
</evidence>
<dbReference type="InterPro" id="IPR049560">
    <property type="entry name" value="MeTrfase_RsmB-F_NOP2_cat"/>
</dbReference>
<evidence type="ECO:0000256" key="5">
    <source>
        <dbReference type="ARBA" id="ARBA00022691"/>
    </source>
</evidence>
<evidence type="ECO:0000259" key="8">
    <source>
        <dbReference type="PROSITE" id="PS51686"/>
    </source>
</evidence>
<dbReference type="CDD" id="cd02440">
    <property type="entry name" value="AdoMet_MTases"/>
    <property type="match status" value="1"/>
</dbReference>
<feature type="binding site" evidence="7">
    <location>
        <begin position="110"/>
        <end position="116"/>
    </location>
    <ligand>
        <name>S-adenosyl-L-methionine</name>
        <dbReference type="ChEBI" id="CHEBI:59789"/>
    </ligand>
</feature>
<dbReference type="PANTHER" id="PTHR22807">
    <property type="entry name" value="NOP2 YEAST -RELATED NOL1/NOP2/FMU SUN DOMAIN-CONTAINING"/>
    <property type="match status" value="1"/>
</dbReference>
<dbReference type="Gene3D" id="3.30.70.1170">
    <property type="entry name" value="Sun protein, domain 3"/>
    <property type="match status" value="1"/>
</dbReference>
<dbReference type="InterPro" id="IPR029063">
    <property type="entry name" value="SAM-dependent_MTases_sf"/>
</dbReference>
<feature type="active site" description="Nucleophile" evidence="7">
    <location>
        <position position="232"/>
    </location>
</feature>
<dbReference type="Pfam" id="PF17126">
    <property type="entry name" value="RsmF_methylt_CI"/>
    <property type="match status" value="1"/>
</dbReference>
<dbReference type="InterPro" id="IPR023267">
    <property type="entry name" value="RCMT"/>
</dbReference>
<proteinExistence type="inferred from homology"/>
<reference evidence="10" key="1">
    <citation type="submission" date="2017-07" db="EMBL/GenBank/DDBJ databases">
        <title>Draft genome sequence of Effusibacillus lacus strain skLN1.</title>
        <authorList>
            <person name="Watanabe M."/>
            <person name="Kojima H."/>
            <person name="Fukui M."/>
        </authorList>
    </citation>
    <scope>NUCLEOTIDE SEQUENCE [LARGE SCALE GENOMIC DNA]</scope>
    <source>
        <strain evidence="10">skLN1</strain>
    </source>
</reference>
<evidence type="ECO:0000313" key="10">
    <source>
        <dbReference type="Proteomes" id="UP000217785"/>
    </source>
</evidence>
<dbReference type="PANTHER" id="PTHR22807:SF30">
    <property type="entry name" value="28S RRNA (CYTOSINE(4447)-C(5))-METHYLTRANSFERASE-RELATED"/>
    <property type="match status" value="1"/>
</dbReference>
<keyword evidence="4 7" id="KW-0808">Transferase</keyword>
<evidence type="ECO:0000256" key="2">
    <source>
        <dbReference type="ARBA" id="ARBA00022490"/>
    </source>
</evidence>
<dbReference type="PROSITE" id="PS51686">
    <property type="entry name" value="SAM_MT_RSMB_NOP"/>
    <property type="match status" value="1"/>
</dbReference>
<dbReference type="Gene3D" id="2.30.130.60">
    <property type="match status" value="1"/>
</dbReference>
<keyword evidence="5 7" id="KW-0949">S-adenosyl-L-methionine</keyword>
<keyword evidence="10" id="KW-1185">Reference proteome</keyword>
<dbReference type="SUPFAM" id="SSF53335">
    <property type="entry name" value="S-adenosyl-L-methionine-dependent methyltransferases"/>
    <property type="match status" value="1"/>
</dbReference>
<dbReference type="GO" id="GO:0003723">
    <property type="term" value="F:RNA binding"/>
    <property type="evidence" value="ECO:0007669"/>
    <property type="project" value="UniProtKB-UniRule"/>
</dbReference>
<dbReference type="Pfam" id="PF01189">
    <property type="entry name" value="Methyltr_RsmB-F"/>
    <property type="match status" value="1"/>
</dbReference>
<evidence type="ECO:0000256" key="6">
    <source>
        <dbReference type="ARBA" id="ARBA00022884"/>
    </source>
</evidence>
<dbReference type="Pfam" id="PF17125">
    <property type="entry name" value="Methyltr_RsmF_N"/>
    <property type="match status" value="1"/>
</dbReference>
<dbReference type="InterPro" id="IPR027391">
    <property type="entry name" value="Nol1_Nop2_Fmu_2"/>
</dbReference>
<dbReference type="OrthoDB" id="9810297at2"/>
<dbReference type="PRINTS" id="PR02008">
    <property type="entry name" value="RCMTFAMILY"/>
</dbReference>
<dbReference type="InterPro" id="IPR031340">
    <property type="entry name" value="RsmF_methylt_CI"/>
</dbReference>
<dbReference type="RefSeq" id="WP_096181503.1">
    <property type="nucleotide sequence ID" value="NZ_BDUF01000029.1"/>
</dbReference>
<dbReference type="Gene3D" id="3.40.50.150">
    <property type="entry name" value="Vaccinia Virus protein VP39"/>
    <property type="match status" value="1"/>
</dbReference>
<accession>A0A292YGR2</accession>
<evidence type="ECO:0000256" key="3">
    <source>
        <dbReference type="ARBA" id="ARBA00022603"/>
    </source>
</evidence>
<dbReference type="InterPro" id="IPR001678">
    <property type="entry name" value="MeTrfase_RsmB-F_NOP2_dom"/>
</dbReference>
<keyword evidence="3 7" id="KW-0489">Methyltransferase</keyword>
<evidence type="ECO:0000256" key="4">
    <source>
        <dbReference type="ARBA" id="ARBA00022679"/>
    </source>
</evidence>
<protein>
    <submittedName>
        <fullName evidence="9">RNA methyltransferase</fullName>
    </submittedName>
</protein>
<dbReference type="InterPro" id="IPR018314">
    <property type="entry name" value="RsmB/NOL1/NOP2-like_CS"/>
</dbReference>
<dbReference type="InterPro" id="IPR031341">
    <property type="entry name" value="Methyltr_RsmF_N"/>
</dbReference>
<gene>
    <name evidence="9" type="ORF">EFBL_1432</name>
</gene>
<feature type="domain" description="SAM-dependent MTase RsmB/NOP-type" evidence="8">
    <location>
        <begin position="22"/>
        <end position="306"/>
    </location>
</feature>
<sequence length="463" mass="52406">MKLPTGFLNKMKEQLGDEYSLFVQSYERTRAAGVRANQLKISAAKLKELLPYLEEPVPWCRDGFYYNEEAVRPAKHPYYYSGLYYIQEPSAMLPAELLQVQPGSRVLDLCAAPGGKSIQLAARLGTEGLLVANDLHPQRAKVLLKNIERYGVVNAIVLNESPERLAQAFAGFFDKVLVDAPCSGEGMFRKEPEMANGWSQDEVAKYSEWQAAILDVVPLLLKPGGEIVYSTCTFSKEENEQQIQGFIEKYPEIKLLEMCRLWPHKVKGEGHFAAKLKQSGNRNLHGSRETLRVSSKPFSKDTLSKTAEQELDRCSQQVWGNPKKWRNWLPEGGTLVERSGHILWESNALPKLQGLKVLRSGWLLGTVEKGRFHPSSAYALGLPKEAALEAVQRCELSARDEQEKYTAIRYLRGETLQLEGKKWNKGWHLVTIDGYPLGWAKGAGNWLKNEFPPGWRWEDGEKR</sequence>
<dbReference type="Proteomes" id="UP000217785">
    <property type="component" value="Unassembled WGS sequence"/>
</dbReference>
<dbReference type="CDD" id="cd21147">
    <property type="entry name" value="RsmF_methylt_CTD1"/>
    <property type="match status" value="1"/>
</dbReference>
<evidence type="ECO:0000256" key="7">
    <source>
        <dbReference type="PROSITE-ProRule" id="PRU01023"/>
    </source>
</evidence>
<comment type="caution">
    <text evidence="9">The sequence shown here is derived from an EMBL/GenBank/DDBJ whole genome shotgun (WGS) entry which is preliminary data.</text>
</comment>
<comment type="caution">
    <text evidence="7">Lacks conserved residue(s) required for the propagation of feature annotation.</text>
</comment>
<dbReference type="GO" id="GO:0008173">
    <property type="term" value="F:RNA methyltransferase activity"/>
    <property type="evidence" value="ECO:0007669"/>
    <property type="project" value="InterPro"/>
</dbReference>
<feature type="binding site" evidence="7">
    <location>
        <position position="179"/>
    </location>
    <ligand>
        <name>S-adenosyl-L-methionine</name>
        <dbReference type="ChEBI" id="CHEBI:59789"/>
    </ligand>
</feature>
<evidence type="ECO:0000313" key="9">
    <source>
        <dbReference type="EMBL" id="GAX89807.1"/>
    </source>
</evidence>
<keyword evidence="6 7" id="KW-0694">RNA-binding</keyword>
<keyword evidence="2" id="KW-0963">Cytoplasm</keyword>
<feature type="binding site" evidence="7">
    <location>
        <position position="134"/>
    </location>
    <ligand>
        <name>S-adenosyl-L-methionine</name>
        <dbReference type="ChEBI" id="CHEBI:59789"/>
    </ligand>
</feature>
<name>A0A292YGR2_9BACL</name>
<dbReference type="GO" id="GO:0001510">
    <property type="term" value="P:RNA methylation"/>
    <property type="evidence" value="ECO:0007669"/>
    <property type="project" value="InterPro"/>
</dbReference>
<organism evidence="9 10">
    <name type="scientific">Effusibacillus lacus</name>
    <dbReference type="NCBI Taxonomy" id="1348429"/>
    <lineage>
        <taxon>Bacteria</taxon>
        <taxon>Bacillati</taxon>
        <taxon>Bacillota</taxon>
        <taxon>Bacilli</taxon>
        <taxon>Bacillales</taxon>
        <taxon>Alicyclobacillaceae</taxon>
        <taxon>Effusibacillus</taxon>
    </lineage>
</organism>
<dbReference type="EMBL" id="BDUF01000029">
    <property type="protein sequence ID" value="GAX89807.1"/>
    <property type="molecule type" value="Genomic_DNA"/>
</dbReference>
<dbReference type="PROSITE" id="PS01153">
    <property type="entry name" value="NOL1_NOP2_SUN"/>
    <property type="match status" value="1"/>
</dbReference>
<dbReference type="AlphaFoldDB" id="A0A292YGR2"/>